<dbReference type="OrthoDB" id="9814012at2"/>
<evidence type="ECO:0000256" key="4">
    <source>
        <dbReference type="ARBA" id="ARBA00023136"/>
    </source>
</evidence>
<dbReference type="GO" id="GO:0016020">
    <property type="term" value="C:membrane"/>
    <property type="evidence" value="ECO:0007669"/>
    <property type="project" value="UniProtKB-SubCell"/>
</dbReference>
<dbReference type="InterPro" id="IPR006603">
    <property type="entry name" value="PQ-loop_rpt"/>
</dbReference>
<feature type="transmembrane region" description="Helical" evidence="5">
    <location>
        <begin position="39"/>
        <end position="56"/>
    </location>
</feature>
<sequence>MDLATVIGTAATLASVTSFAPQAWRIIHTRDIRAISAPTYALTVAGFMLWFIYGALLGQWPLMVTNAICCAMSAFILVMKLLPRHSRQAVAKAVDPEP</sequence>
<feature type="transmembrane region" description="Helical" evidence="5">
    <location>
        <begin position="6"/>
        <end position="27"/>
    </location>
</feature>
<evidence type="ECO:0000256" key="2">
    <source>
        <dbReference type="ARBA" id="ARBA00022692"/>
    </source>
</evidence>
<accession>A0A437MDY4</accession>
<organism evidence="6 7">
    <name type="scientific">Rhodovarius crocodyli</name>
    <dbReference type="NCBI Taxonomy" id="1979269"/>
    <lineage>
        <taxon>Bacteria</taxon>
        <taxon>Pseudomonadati</taxon>
        <taxon>Pseudomonadota</taxon>
        <taxon>Alphaproteobacteria</taxon>
        <taxon>Acetobacterales</taxon>
        <taxon>Roseomonadaceae</taxon>
        <taxon>Rhodovarius</taxon>
    </lineage>
</organism>
<dbReference type="EMBL" id="SACL01000005">
    <property type="protein sequence ID" value="RVT95838.1"/>
    <property type="molecule type" value="Genomic_DNA"/>
</dbReference>
<evidence type="ECO:0000256" key="3">
    <source>
        <dbReference type="ARBA" id="ARBA00022989"/>
    </source>
</evidence>
<reference evidence="6 7" key="1">
    <citation type="submission" date="2019-01" db="EMBL/GenBank/DDBJ databases">
        <authorList>
            <person name="Chen W.-M."/>
        </authorList>
    </citation>
    <scope>NUCLEOTIDE SEQUENCE [LARGE SCALE GENOMIC DNA]</scope>
    <source>
        <strain evidence="6 7">CCP-6</strain>
    </source>
</reference>
<dbReference type="Proteomes" id="UP000282957">
    <property type="component" value="Unassembled WGS sequence"/>
</dbReference>
<comment type="subcellular location">
    <subcellularLocation>
        <location evidence="1">Membrane</location>
        <topology evidence="1">Multi-pass membrane protein</topology>
    </subcellularLocation>
</comment>
<dbReference type="Pfam" id="PF04193">
    <property type="entry name" value="PQ-loop"/>
    <property type="match status" value="1"/>
</dbReference>
<feature type="transmembrane region" description="Helical" evidence="5">
    <location>
        <begin position="62"/>
        <end position="82"/>
    </location>
</feature>
<keyword evidence="4 5" id="KW-0472">Membrane</keyword>
<keyword evidence="2 5" id="KW-0812">Transmembrane</keyword>
<keyword evidence="7" id="KW-1185">Reference proteome</keyword>
<comment type="caution">
    <text evidence="6">The sequence shown here is derived from an EMBL/GenBank/DDBJ whole genome shotgun (WGS) entry which is preliminary data.</text>
</comment>
<evidence type="ECO:0008006" key="8">
    <source>
        <dbReference type="Google" id="ProtNLM"/>
    </source>
</evidence>
<name>A0A437MDY4_9PROT</name>
<dbReference type="Gene3D" id="1.20.1280.290">
    <property type="match status" value="1"/>
</dbReference>
<evidence type="ECO:0000313" key="6">
    <source>
        <dbReference type="EMBL" id="RVT95838.1"/>
    </source>
</evidence>
<proteinExistence type="predicted"/>
<protein>
    <recommendedName>
        <fullName evidence="8">Glutathione synthetase</fullName>
    </recommendedName>
</protein>
<evidence type="ECO:0000256" key="1">
    <source>
        <dbReference type="ARBA" id="ARBA00004141"/>
    </source>
</evidence>
<keyword evidence="3 5" id="KW-1133">Transmembrane helix</keyword>
<dbReference type="AlphaFoldDB" id="A0A437MDY4"/>
<evidence type="ECO:0000313" key="7">
    <source>
        <dbReference type="Proteomes" id="UP000282957"/>
    </source>
</evidence>
<gene>
    <name evidence="6" type="ORF">EOD42_16490</name>
</gene>
<evidence type="ECO:0000256" key="5">
    <source>
        <dbReference type="SAM" id="Phobius"/>
    </source>
</evidence>